<proteinExistence type="predicted"/>
<dbReference type="SUPFAM" id="SSF56112">
    <property type="entry name" value="Protein kinase-like (PK-like)"/>
    <property type="match status" value="1"/>
</dbReference>
<keyword evidence="4 5" id="KW-0067">ATP-binding</keyword>
<dbReference type="InterPro" id="IPR000719">
    <property type="entry name" value="Prot_kinase_dom"/>
</dbReference>
<evidence type="ECO:0000256" key="3">
    <source>
        <dbReference type="ARBA" id="ARBA00022777"/>
    </source>
</evidence>
<dbReference type="GO" id="GO:0003677">
    <property type="term" value="F:DNA binding"/>
    <property type="evidence" value="ECO:0007669"/>
    <property type="project" value="InterPro"/>
</dbReference>
<dbReference type="KEGG" id="rml:FF011L_34340"/>
<dbReference type="Gene3D" id="1.10.510.10">
    <property type="entry name" value="Transferase(Phosphotransferase) domain 1"/>
    <property type="match status" value="1"/>
</dbReference>
<dbReference type="GO" id="GO:0004674">
    <property type="term" value="F:protein serine/threonine kinase activity"/>
    <property type="evidence" value="ECO:0007669"/>
    <property type="project" value="UniProtKB-EC"/>
</dbReference>
<dbReference type="PANTHER" id="PTHR43289:SF6">
    <property type="entry name" value="SERINE_THREONINE-PROTEIN KINASE NEKL-3"/>
    <property type="match status" value="1"/>
</dbReference>
<accession>A0A517MII2</accession>
<dbReference type="Pfam" id="PF07638">
    <property type="entry name" value="Sigma70_ECF"/>
    <property type="match status" value="1"/>
</dbReference>
<protein>
    <submittedName>
        <fullName evidence="8">Serine/threonine-protein kinase PknB</fullName>
        <ecNumber evidence="8">2.7.11.1</ecNumber>
    </submittedName>
</protein>
<dbReference type="PANTHER" id="PTHR43289">
    <property type="entry name" value="MITOGEN-ACTIVATED PROTEIN KINASE KINASE KINASE 20-RELATED"/>
    <property type="match status" value="1"/>
</dbReference>
<evidence type="ECO:0000259" key="7">
    <source>
        <dbReference type="PROSITE" id="PS50011"/>
    </source>
</evidence>
<evidence type="ECO:0000256" key="5">
    <source>
        <dbReference type="PROSITE-ProRule" id="PRU10141"/>
    </source>
</evidence>
<evidence type="ECO:0000256" key="2">
    <source>
        <dbReference type="ARBA" id="ARBA00022741"/>
    </source>
</evidence>
<keyword evidence="1 8" id="KW-0808">Transferase</keyword>
<dbReference type="SUPFAM" id="SSF46894">
    <property type="entry name" value="C-terminal effector domain of the bipartite response regulators"/>
    <property type="match status" value="1"/>
</dbReference>
<dbReference type="InterPro" id="IPR011009">
    <property type="entry name" value="Kinase-like_dom_sf"/>
</dbReference>
<keyword evidence="2 5" id="KW-0547">Nucleotide-binding</keyword>
<dbReference type="CDD" id="cd14014">
    <property type="entry name" value="STKc_PknB_like"/>
    <property type="match status" value="1"/>
</dbReference>
<dbReference type="GO" id="GO:0006352">
    <property type="term" value="P:DNA-templated transcription initiation"/>
    <property type="evidence" value="ECO:0007669"/>
    <property type="project" value="InterPro"/>
</dbReference>
<feature type="compositionally biased region" description="Basic and acidic residues" evidence="6">
    <location>
        <begin position="23"/>
        <end position="35"/>
    </location>
</feature>
<evidence type="ECO:0000256" key="6">
    <source>
        <dbReference type="SAM" id="MobiDB-lite"/>
    </source>
</evidence>
<dbReference type="PROSITE" id="PS50011">
    <property type="entry name" value="PROTEIN_KINASE_DOM"/>
    <property type="match status" value="1"/>
</dbReference>
<feature type="binding site" evidence="5">
    <location>
        <position position="284"/>
    </location>
    <ligand>
        <name>ATP</name>
        <dbReference type="ChEBI" id="CHEBI:30616"/>
    </ligand>
</feature>
<gene>
    <name evidence="8" type="primary">pknB_14</name>
    <name evidence="8" type="ORF">FF011L_34340</name>
</gene>
<dbReference type="EMBL" id="CP036262">
    <property type="protein sequence ID" value="QDS94654.1"/>
    <property type="molecule type" value="Genomic_DNA"/>
</dbReference>
<dbReference type="InterPro" id="IPR013325">
    <property type="entry name" value="RNA_pol_sigma_r2"/>
</dbReference>
<dbReference type="EC" id="2.7.11.1" evidence="8"/>
<dbReference type="GO" id="GO:0003700">
    <property type="term" value="F:DNA-binding transcription factor activity"/>
    <property type="evidence" value="ECO:0007669"/>
    <property type="project" value="InterPro"/>
</dbReference>
<keyword evidence="3 8" id="KW-0418">Kinase</keyword>
<feature type="domain" description="Protein kinase" evidence="7">
    <location>
        <begin position="255"/>
        <end position="519"/>
    </location>
</feature>
<dbReference type="Pfam" id="PF00069">
    <property type="entry name" value="Pkinase"/>
    <property type="match status" value="1"/>
</dbReference>
<dbReference type="InterPro" id="IPR016032">
    <property type="entry name" value="Sig_transdc_resp-reg_C-effctor"/>
</dbReference>
<dbReference type="PROSITE" id="PS00109">
    <property type="entry name" value="PROTEIN_KINASE_TYR"/>
    <property type="match status" value="1"/>
</dbReference>
<evidence type="ECO:0000313" key="8">
    <source>
        <dbReference type="EMBL" id="QDS94654.1"/>
    </source>
</evidence>
<dbReference type="InterPro" id="IPR017441">
    <property type="entry name" value="Protein_kinase_ATP_BS"/>
</dbReference>
<dbReference type="Proteomes" id="UP000320672">
    <property type="component" value="Chromosome"/>
</dbReference>
<dbReference type="Gene3D" id="1.10.10.10">
    <property type="entry name" value="Winged helix-like DNA-binding domain superfamily/Winged helix DNA-binding domain"/>
    <property type="match status" value="1"/>
</dbReference>
<keyword evidence="9" id="KW-1185">Reference proteome</keyword>
<evidence type="ECO:0000256" key="4">
    <source>
        <dbReference type="ARBA" id="ARBA00022840"/>
    </source>
</evidence>
<dbReference type="InterPro" id="IPR053812">
    <property type="entry name" value="HTH_Sigma70_ECF-like"/>
</dbReference>
<name>A0A517MII2_9BACT</name>
<organism evidence="8 9">
    <name type="scientific">Roseimaritima multifibrata</name>
    <dbReference type="NCBI Taxonomy" id="1930274"/>
    <lineage>
        <taxon>Bacteria</taxon>
        <taxon>Pseudomonadati</taxon>
        <taxon>Planctomycetota</taxon>
        <taxon>Planctomycetia</taxon>
        <taxon>Pirellulales</taxon>
        <taxon>Pirellulaceae</taxon>
        <taxon>Roseimaritima</taxon>
    </lineage>
</organism>
<dbReference type="InterPro" id="IPR036388">
    <property type="entry name" value="WH-like_DNA-bd_sf"/>
</dbReference>
<reference evidence="8 9" key="1">
    <citation type="submission" date="2019-02" db="EMBL/GenBank/DDBJ databases">
        <title>Deep-cultivation of Planctomycetes and their phenomic and genomic characterization uncovers novel biology.</title>
        <authorList>
            <person name="Wiegand S."/>
            <person name="Jogler M."/>
            <person name="Boedeker C."/>
            <person name="Pinto D."/>
            <person name="Vollmers J."/>
            <person name="Rivas-Marin E."/>
            <person name="Kohn T."/>
            <person name="Peeters S.H."/>
            <person name="Heuer A."/>
            <person name="Rast P."/>
            <person name="Oberbeckmann S."/>
            <person name="Bunk B."/>
            <person name="Jeske O."/>
            <person name="Meyerdierks A."/>
            <person name="Storesund J.E."/>
            <person name="Kallscheuer N."/>
            <person name="Luecker S."/>
            <person name="Lage O.M."/>
            <person name="Pohl T."/>
            <person name="Merkel B.J."/>
            <person name="Hornburger P."/>
            <person name="Mueller R.-W."/>
            <person name="Bruemmer F."/>
            <person name="Labrenz M."/>
            <person name="Spormann A.M."/>
            <person name="Op den Camp H."/>
            <person name="Overmann J."/>
            <person name="Amann R."/>
            <person name="Jetten M.S.M."/>
            <person name="Mascher T."/>
            <person name="Medema M.H."/>
            <person name="Devos D.P."/>
            <person name="Kaster A.-K."/>
            <person name="Ovreas L."/>
            <person name="Rohde M."/>
            <person name="Galperin M.Y."/>
            <person name="Jogler C."/>
        </authorList>
    </citation>
    <scope>NUCLEOTIDE SEQUENCE [LARGE SCALE GENOMIC DNA]</scope>
    <source>
        <strain evidence="8 9">FF011L</strain>
    </source>
</reference>
<feature type="region of interest" description="Disordered" evidence="6">
    <location>
        <begin position="16"/>
        <end position="35"/>
    </location>
</feature>
<dbReference type="AlphaFoldDB" id="A0A517MII2"/>
<dbReference type="PROSITE" id="PS00107">
    <property type="entry name" value="PROTEIN_KINASE_ATP"/>
    <property type="match status" value="1"/>
</dbReference>
<dbReference type="InterPro" id="IPR008266">
    <property type="entry name" value="Tyr_kinase_AS"/>
</dbReference>
<dbReference type="Gene3D" id="1.10.1740.10">
    <property type="match status" value="1"/>
</dbReference>
<dbReference type="SUPFAM" id="SSF88946">
    <property type="entry name" value="Sigma2 domain of RNA polymerase sigma factors"/>
    <property type="match status" value="1"/>
</dbReference>
<dbReference type="GO" id="GO:0005524">
    <property type="term" value="F:ATP binding"/>
    <property type="evidence" value="ECO:0007669"/>
    <property type="project" value="UniProtKB-UniRule"/>
</dbReference>
<sequence length="519" mass="56586">MYNGVATAGVDVHHGGEAPCRLGSEKASLEPDSNHEKETEIFESITDRPDGWLLHAWKAGDERAANVLFDRYAIRLVALVASRLNRRFRGSMDPSEIVQSAMGSFFDAARQSRIQVSVSVSLWRLLATFARRKMARSIERQTALKRGGDLGRFALDDVQPQAASDNTSSANDQAGEFLAILKAELPDDLVEIVEGVLAGQTQRELAQTLGIDERTVRRRLSRVRNRLAPDTTITKDAAHVARSTPTLPRVQYNQFVLGKLIGSGGFGKIYRASMQSDGRIVAVKFLRKAFWQSEGARRSFLREINIASKITHPGVIRYLGYGESPHGGPYVISEWIEGHSLQDVVDAAPKRIVDLLLQVCEAIQAVHRAGLVHGDLTPTNVLVDAEDRVTITDFGFSQASSRSASEGFSGSQVLGGTLGFAAPEQIDPAFGSIGPKTDIYAIGGLLHWLLLKKPPNAGESLQEAMAVTLWDLKLGSSAISTVPEPFRRIMLNTLRTSPAERQLNLTDIIGELSAASNDV</sequence>
<evidence type="ECO:0000256" key="1">
    <source>
        <dbReference type="ARBA" id="ARBA00022679"/>
    </source>
</evidence>
<evidence type="ECO:0000313" key="9">
    <source>
        <dbReference type="Proteomes" id="UP000320672"/>
    </source>
</evidence>